<reference evidence="1" key="1">
    <citation type="submission" date="2021-06" db="EMBL/GenBank/DDBJ databases">
        <authorList>
            <person name="Kallberg Y."/>
            <person name="Tangrot J."/>
            <person name="Rosling A."/>
        </authorList>
    </citation>
    <scope>NUCLEOTIDE SEQUENCE</scope>
    <source>
        <strain evidence="1">MA461A</strain>
    </source>
</reference>
<dbReference type="EMBL" id="CAJVQC010000425">
    <property type="protein sequence ID" value="CAG8470225.1"/>
    <property type="molecule type" value="Genomic_DNA"/>
</dbReference>
<evidence type="ECO:0000313" key="1">
    <source>
        <dbReference type="EMBL" id="CAG8470225.1"/>
    </source>
</evidence>
<sequence length="139" mass="16478">MDDDNNSEFDINEEDNNDEDSDNDQDNYWDWDSRKKFTRWDYKRCFGEDALKKLYRDQEARQHFILLRFNSFGVLEYNALLDALAYPVKGLNLFEYDELGTLLSKYLTCKLASYSLFTKAYCSPEGVSFDLSNRIPRSQ</sequence>
<comment type="caution">
    <text evidence="1">The sequence shown here is derived from an EMBL/GenBank/DDBJ whole genome shotgun (WGS) entry which is preliminary data.</text>
</comment>
<accession>A0ACA9KG91</accession>
<organism evidence="1 2">
    <name type="scientific">Racocetra persica</name>
    <dbReference type="NCBI Taxonomy" id="160502"/>
    <lineage>
        <taxon>Eukaryota</taxon>
        <taxon>Fungi</taxon>
        <taxon>Fungi incertae sedis</taxon>
        <taxon>Mucoromycota</taxon>
        <taxon>Glomeromycotina</taxon>
        <taxon>Glomeromycetes</taxon>
        <taxon>Diversisporales</taxon>
        <taxon>Gigasporaceae</taxon>
        <taxon>Racocetra</taxon>
    </lineage>
</organism>
<gene>
    <name evidence="1" type="ORF">RPERSI_LOCUS545</name>
</gene>
<proteinExistence type="predicted"/>
<evidence type="ECO:0000313" key="2">
    <source>
        <dbReference type="Proteomes" id="UP000789920"/>
    </source>
</evidence>
<protein>
    <submittedName>
        <fullName evidence="1">6620_t:CDS:1</fullName>
    </submittedName>
</protein>
<dbReference type="Proteomes" id="UP000789920">
    <property type="component" value="Unassembled WGS sequence"/>
</dbReference>
<name>A0ACA9KG91_9GLOM</name>
<keyword evidence="2" id="KW-1185">Reference proteome</keyword>